<proteinExistence type="predicted"/>
<name>A0ABM8XI98_9BURK</name>
<keyword evidence="2" id="KW-1185">Reference proteome</keyword>
<dbReference type="RefSeq" id="WP_222207131.1">
    <property type="nucleotide sequence ID" value="NZ_CAJZAH010000004.1"/>
</dbReference>
<dbReference type="EMBL" id="CAJZAH010000004">
    <property type="protein sequence ID" value="CAG9179865.1"/>
    <property type="molecule type" value="Genomic_DNA"/>
</dbReference>
<dbReference type="InterPro" id="IPR036388">
    <property type="entry name" value="WH-like_DNA-bd_sf"/>
</dbReference>
<dbReference type="Proteomes" id="UP000721236">
    <property type="component" value="Unassembled WGS sequence"/>
</dbReference>
<evidence type="ECO:0008006" key="3">
    <source>
        <dbReference type="Google" id="ProtNLM"/>
    </source>
</evidence>
<gene>
    <name evidence="1" type="ORF">LMG21510_03920</name>
</gene>
<dbReference type="Gene3D" id="1.10.10.10">
    <property type="entry name" value="Winged helix-like DNA-binding domain superfamily/Winged helix DNA-binding domain"/>
    <property type="match status" value="1"/>
</dbReference>
<evidence type="ECO:0000313" key="1">
    <source>
        <dbReference type="EMBL" id="CAG9179865.1"/>
    </source>
</evidence>
<sequence length="98" mass="11139">MKRPALDSLVSRLYILKFVRSHPSTVLSLADRLRERGIDKDIRALRPILRSLMMARAITAQLEEGTGRVYSITDRGREELDVYLAHLDVLHNDIGDAP</sequence>
<dbReference type="InterPro" id="IPR036390">
    <property type="entry name" value="WH_DNA-bd_sf"/>
</dbReference>
<protein>
    <recommendedName>
        <fullName evidence="3">Transcriptional regulator</fullName>
    </recommendedName>
</protein>
<accession>A0ABM8XI98</accession>
<reference evidence="1 2" key="1">
    <citation type="submission" date="2021-08" db="EMBL/GenBank/DDBJ databases">
        <authorList>
            <person name="Peeters C."/>
        </authorList>
    </citation>
    <scope>NUCLEOTIDE SEQUENCE [LARGE SCALE GENOMIC DNA]</scope>
    <source>
        <strain evidence="1 2">LMG 21510</strain>
    </source>
</reference>
<evidence type="ECO:0000313" key="2">
    <source>
        <dbReference type="Proteomes" id="UP000721236"/>
    </source>
</evidence>
<comment type="caution">
    <text evidence="1">The sequence shown here is derived from an EMBL/GenBank/DDBJ whole genome shotgun (WGS) entry which is preliminary data.</text>
</comment>
<organism evidence="1 2">
    <name type="scientific">Cupriavidus respiraculi</name>
    <dbReference type="NCBI Taxonomy" id="195930"/>
    <lineage>
        <taxon>Bacteria</taxon>
        <taxon>Pseudomonadati</taxon>
        <taxon>Pseudomonadota</taxon>
        <taxon>Betaproteobacteria</taxon>
        <taxon>Burkholderiales</taxon>
        <taxon>Burkholderiaceae</taxon>
        <taxon>Cupriavidus</taxon>
    </lineage>
</organism>
<dbReference type="SUPFAM" id="SSF46785">
    <property type="entry name" value="Winged helix' DNA-binding domain"/>
    <property type="match status" value="1"/>
</dbReference>